<organism evidence="3 4">
    <name type="scientific">Streptomyces spectabilis</name>
    <dbReference type="NCBI Taxonomy" id="68270"/>
    <lineage>
        <taxon>Bacteria</taxon>
        <taxon>Bacillati</taxon>
        <taxon>Actinomycetota</taxon>
        <taxon>Actinomycetes</taxon>
        <taxon>Kitasatosporales</taxon>
        <taxon>Streptomycetaceae</taxon>
        <taxon>Streptomyces</taxon>
    </lineage>
</organism>
<dbReference type="AlphaFoldDB" id="A0A516R1C9"/>
<dbReference type="Proteomes" id="UP000316806">
    <property type="component" value="Chromosome"/>
</dbReference>
<dbReference type="GO" id="GO:1902670">
    <property type="term" value="F:carbon dioxide binding"/>
    <property type="evidence" value="ECO:0007669"/>
    <property type="project" value="TreeGrafter"/>
</dbReference>
<evidence type="ECO:0000313" key="4">
    <source>
        <dbReference type="Proteomes" id="UP000316806"/>
    </source>
</evidence>
<dbReference type="InterPro" id="IPR001109">
    <property type="entry name" value="Hydrogenase_HupF/HypC"/>
</dbReference>
<accession>A0A516R1C9</accession>
<evidence type="ECO:0000256" key="1">
    <source>
        <dbReference type="ARBA" id="ARBA00006018"/>
    </source>
</evidence>
<sequence length="127" mass="13226">MCLGIPGRALDVYDDAGLRMATVDFGGVRREVCLSHTPGAAVGTHVIVHVGFAITEVDEAEAHRTLAVLRSMAYAVEGELGEPLPEGRSARPPTPPGPGSCPPGHCAAGPRSRTLETSTDRTESRGP</sequence>
<evidence type="ECO:0000256" key="2">
    <source>
        <dbReference type="SAM" id="MobiDB-lite"/>
    </source>
</evidence>
<dbReference type="PANTHER" id="PTHR35177:SF2">
    <property type="entry name" value="HYDROGENASE MATURATION FACTOR HYBG"/>
    <property type="match status" value="1"/>
</dbReference>
<feature type="compositionally biased region" description="Low complexity" evidence="2">
    <location>
        <begin position="80"/>
        <end position="91"/>
    </location>
</feature>
<dbReference type="PANTHER" id="PTHR35177">
    <property type="entry name" value="HYDROGENASE MATURATION FACTOR HYBG"/>
    <property type="match status" value="1"/>
</dbReference>
<proteinExistence type="inferred from homology"/>
<dbReference type="FunFam" id="2.30.30.140:FF:000022">
    <property type="entry name" value="Hydrogenase assembly chaperone HybG"/>
    <property type="match status" value="1"/>
</dbReference>
<dbReference type="Pfam" id="PF01455">
    <property type="entry name" value="HupF_HypC"/>
    <property type="match status" value="1"/>
</dbReference>
<feature type="region of interest" description="Disordered" evidence="2">
    <location>
        <begin position="80"/>
        <end position="127"/>
    </location>
</feature>
<dbReference type="GO" id="GO:0005506">
    <property type="term" value="F:iron ion binding"/>
    <property type="evidence" value="ECO:0007669"/>
    <property type="project" value="TreeGrafter"/>
</dbReference>
<dbReference type="EMBL" id="CP040916">
    <property type="protein sequence ID" value="QDQ09440.1"/>
    <property type="molecule type" value="Genomic_DNA"/>
</dbReference>
<comment type="similarity">
    <text evidence="1">Belongs to the HupF/HypC family.</text>
</comment>
<dbReference type="NCBIfam" id="TIGR00074">
    <property type="entry name" value="hypC_hupF"/>
    <property type="match status" value="1"/>
</dbReference>
<protein>
    <submittedName>
        <fullName evidence="3">HypC/HybG/HupF family hydrogenase formation chaperone</fullName>
    </submittedName>
</protein>
<dbReference type="GO" id="GO:0051604">
    <property type="term" value="P:protein maturation"/>
    <property type="evidence" value="ECO:0007669"/>
    <property type="project" value="TreeGrafter"/>
</dbReference>
<evidence type="ECO:0000313" key="3">
    <source>
        <dbReference type="EMBL" id="QDQ09440.1"/>
    </source>
</evidence>
<feature type="compositionally biased region" description="Pro residues" evidence="2">
    <location>
        <begin position="92"/>
        <end position="101"/>
    </location>
</feature>
<dbReference type="PRINTS" id="PR00445">
    <property type="entry name" value="HUPFHYPC"/>
</dbReference>
<reference evidence="3 4" key="1">
    <citation type="journal article" date="2019" name="J. Ind. Microbiol. Biotechnol.">
        <title>The complete genomic sequence of Streptomyces spectabilis NRRL-2792 and identification of secondary metabolite biosynthetic gene clusters.</title>
        <authorList>
            <person name="Sinha A."/>
            <person name="Phillips-Salemka S."/>
            <person name="Niraula T.A."/>
            <person name="Short K.A."/>
            <person name="Niraula N.P."/>
        </authorList>
    </citation>
    <scope>NUCLEOTIDE SEQUENCE [LARGE SCALE GENOMIC DNA]</scope>
    <source>
        <strain evidence="3 4">NRRL 2792</strain>
    </source>
</reference>
<name>A0A516R1C9_STRST</name>
<dbReference type="Gene3D" id="2.30.30.140">
    <property type="match status" value="1"/>
</dbReference>
<feature type="compositionally biased region" description="Basic and acidic residues" evidence="2">
    <location>
        <begin position="118"/>
        <end position="127"/>
    </location>
</feature>
<gene>
    <name evidence="3" type="ORF">FH965_01735</name>
</gene>
<dbReference type="SUPFAM" id="SSF159127">
    <property type="entry name" value="HupF/HypC-like"/>
    <property type="match status" value="1"/>
</dbReference>